<dbReference type="Gene3D" id="3.80.10.10">
    <property type="entry name" value="Ribonuclease Inhibitor"/>
    <property type="match status" value="1"/>
</dbReference>
<dbReference type="GO" id="GO:0031267">
    <property type="term" value="F:small GTPase binding"/>
    <property type="evidence" value="ECO:0007669"/>
    <property type="project" value="TreeGrafter"/>
</dbReference>
<evidence type="ECO:0000313" key="1">
    <source>
        <dbReference type="EMBL" id="EWS74763.1"/>
    </source>
</evidence>
<dbReference type="GO" id="GO:0005634">
    <property type="term" value="C:nucleus"/>
    <property type="evidence" value="ECO:0007669"/>
    <property type="project" value="TreeGrafter"/>
</dbReference>
<protein>
    <submittedName>
        <fullName evidence="1">Kinase domain protein</fullName>
    </submittedName>
</protein>
<dbReference type="GeneID" id="24437937"/>
<organism evidence="1 2">
    <name type="scientific">Tetrahymena thermophila (strain SB210)</name>
    <dbReference type="NCBI Taxonomy" id="312017"/>
    <lineage>
        <taxon>Eukaryota</taxon>
        <taxon>Sar</taxon>
        <taxon>Alveolata</taxon>
        <taxon>Ciliophora</taxon>
        <taxon>Intramacronucleata</taxon>
        <taxon>Oligohymenophorea</taxon>
        <taxon>Hymenostomatida</taxon>
        <taxon>Tetrahymenina</taxon>
        <taxon>Tetrahymenidae</taxon>
        <taxon>Tetrahymena</taxon>
    </lineage>
</organism>
<dbReference type="KEGG" id="tet:TTHERM_000235234"/>
<dbReference type="GO" id="GO:0048471">
    <property type="term" value="C:perinuclear region of cytoplasm"/>
    <property type="evidence" value="ECO:0007669"/>
    <property type="project" value="TreeGrafter"/>
</dbReference>
<dbReference type="InterPro" id="IPR001611">
    <property type="entry name" value="Leu-rich_rpt"/>
</dbReference>
<dbReference type="OrthoDB" id="120976at2759"/>
<dbReference type="Proteomes" id="UP000009168">
    <property type="component" value="Unassembled WGS sequence"/>
</dbReference>
<dbReference type="PANTHER" id="PTHR24113:SF15">
    <property type="entry name" value="NACHT DOMAIN-CONTAINING PROTEIN"/>
    <property type="match status" value="1"/>
</dbReference>
<dbReference type="InterPro" id="IPR032675">
    <property type="entry name" value="LRR_dom_sf"/>
</dbReference>
<proteinExistence type="predicted"/>
<keyword evidence="1" id="KW-0808">Transferase</keyword>
<dbReference type="PANTHER" id="PTHR24113">
    <property type="entry name" value="RAN GTPASE-ACTIVATING PROTEIN 1"/>
    <property type="match status" value="1"/>
</dbReference>
<reference evidence="2" key="1">
    <citation type="journal article" date="2006" name="PLoS Biol.">
        <title>Macronuclear genome sequence of the ciliate Tetrahymena thermophila, a model eukaryote.</title>
        <authorList>
            <person name="Eisen J.A."/>
            <person name="Coyne R.S."/>
            <person name="Wu M."/>
            <person name="Wu D."/>
            <person name="Thiagarajan M."/>
            <person name="Wortman J.R."/>
            <person name="Badger J.H."/>
            <person name="Ren Q."/>
            <person name="Amedeo P."/>
            <person name="Jones K.M."/>
            <person name="Tallon L.J."/>
            <person name="Delcher A.L."/>
            <person name="Salzberg S.L."/>
            <person name="Silva J.C."/>
            <person name="Haas B.J."/>
            <person name="Majoros W.H."/>
            <person name="Farzad M."/>
            <person name="Carlton J.M."/>
            <person name="Smith R.K. Jr."/>
            <person name="Garg J."/>
            <person name="Pearlman R.E."/>
            <person name="Karrer K.M."/>
            <person name="Sun L."/>
            <person name="Manning G."/>
            <person name="Elde N.C."/>
            <person name="Turkewitz A.P."/>
            <person name="Asai D.J."/>
            <person name="Wilkes D.E."/>
            <person name="Wang Y."/>
            <person name="Cai H."/>
            <person name="Collins K."/>
            <person name="Stewart B.A."/>
            <person name="Lee S.R."/>
            <person name="Wilamowska K."/>
            <person name="Weinberg Z."/>
            <person name="Ruzzo W.L."/>
            <person name="Wloga D."/>
            <person name="Gaertig J."/>
            <person name="Frankel J."/>
            <person name="Tsao C.-C."/>
            <person name="Gorovsky M.A."/>
            <person name="Keeling P.J."/>
            <person name="Waller R.F."/>
            <person name="Patron N.J."/>
            <person name="Cherry J.M."/>
            <person name="Stover N.A."/>
            <person name="Krieger C.J."/>
            <person name="del Toro C."/>
            <person name="Ryder H.F."/>
            <person name="Williamson S.C."/>
            <person name="Barbeau R.A."/>
            <person name="Hamilton E.P."/>
            <person name="Orias E."/>
        </authorList>
    </citation>
    <scope>NUCLEOTIDE SEQUENCE [LARGE SCALE GENOMIC DNA]</scope>
    <source>
        <strain evidence="2">SB210</strain>
    </source>
</reference>
<dbReference type="InParanoid" id="W7XDN2"/>
<dbReference type="GO" id="GO:0005829">
    <property type="term" value="C:cytosol"/>
    <property type="evidence" value="ECO:0007669"/>
    <property type="project" value="TreeGrafter"/>
</dbReference>
<dbReference type="AlphaFoldDB" id="W7XDN2"/>
<keyword evidence="2" id="KW-1185">Reference proteome</keyword>
<dbReference type="GO" id="GO:0005096">
    <property type="term" value="F:GTPase activator activity"/>
    <property type="evidence" value="ECO:0007669"/>
    <property type="project" value="InterPro"/>
</dbReference>
<dbReference type="GO" id="GO:0006913">
    <property type="term" value="P:nucleocytoplasmic transport"/>
    <property type="evidence" value="ECO:0007669"/>
    <property type="project" value="TreeGrafter"/>
</dbReference>
<evidence type="ECO:0000313" key="2">
    <source>
        <dbReference type="Proteomes" id="UP000009168"/>
    </source>
</evidence>
<dbReference type="GO" id="GO:0016301">
    <property type="term" value="F:kinase activity"/>
    <property type="evidence" value="ECO:0007669"/>
    <property type="project" value="UniProtKB-KW"/>
</dbReference>
<accession>W7XDN2</accession>
<keyword evidence="1" id="KW-0418">Kinase</keyword>
<dbReference type="Pfam" id="PF13516">
    <property type="entry name" value="LRR_6"/>
    <property type="match status" value="1"/>
</dbReference>
<dbReference type="SUPFAM" id="SSF52047">
    <property type="entry name" value="RNI-like"/>
    <property type="match status" value="1"/>
</dbReference>
<gene>
    <name evidence="1" type="ORF">TTHERM_000235234</name>
</gene>
<dbReference type="EMBL" id="GG662718">
    <property type="protein sequence ID" value="EWS74763.1"/>
    <property type="molecule type" value="Genomic_DNA"/>
</dbReference>
<dbReference type="RefSeq" id="XP_012652764.1">
    <property type="nucleotide sequence ID" value="XM_012797310.1"/>
</dbReference>
<dbReference type="InterPro" id="IPR027038">
    <property type="entry name" value="RanGap"/>
</dbReference>
<sequence>MARQNNNKSNQLKKLKLIQSNLSCSQNKLSLFLDYYEISEDIAIILGQVLQYNEKISKLEMSFRSSYIGHLPFNKLISSLANFTNLKSMTLDLYNNQILAEGAYQLSLVIENFKIIETLNIDLRRNNIGDSGLFKLASSLQNCKNLSTLIFGLKSNNIQGKSIIKSFSALAQIATLKTLTLDLSKNNINASCAIDICSELVKNKTVQNLEIDFSENCIGNLGLFGMSQHLLNSTQIQSLVLKLSNIKITDEGLQCLANPLFQGKNNRKLALDIQKNQVSQQSVSDLISCIGKTQIEDFKFNFDEMQRKLDQSCLGFDKSQFANLISLDIRFGNLIFQVQMVNYKQKNGSIVS</sequence>
<name>W7XDN2_TETTS</name>